<reference evidence="3 4" key="1">
    <citation type="submission" date="2019-02" db="EMBL/GenBank/DDBJ databases">
        <title>Genomic Encyclopedia of Type Strains, Phase IV (KMG-IV): sequencing the most valuable type-strain genomes for metagenomic binning, comparative biology and taxonomic classification.</title>
        <authorList>
            <person name="Goeker M."/>
        </authorList>
    </citation>
    <scope>NUCLEOTIDE SEQUENCE [LARGE SCALE GENOMIC DNA]</scope>
    <source>
        <strain evidence="3 4">DSM 105135</strain>
    </source>
</reference>
<dbReference type="RefSeq" id="WP_207224565.1">
    <property type="nucleotide sequence ID" value="NZ_SHKX01000010.1"/>
</dbReference>
<protein>
    <submittedName>
        <fullName evidence="3">Uncharacterized protein</fullName>
    </submittedName>
</protein>
<comment type="caution">
    <text evidence="3">The sequence shown here is derived from an EMBL/GenBank/DDBJ whole genome shotgun (WGS) entry which is preliminary data.</text>
</comment>
<proteinExistence type="predicted"/>
<feature type="compositionally biased region" description="Low complexity" evidence="2">
    <location>
        <begin position="58"/>
        <end position="72"/>
    </location>
</feature>
<evidence type="ECO:0000256" key="1">
    <source>
        <dbReference type="SAM" id="Coils"/>
    </source>
</evidence>
<feature type="region of interest" description="Disordered" evidence="2">
    <location>
        <begin position="58"/>
        <end position="77"/>
    </location>
</feature>
<feature type="coiled-coil region" evidence="1">
    <location>
        <begin position="92"/>
        <end position="139"/>
    </location>
</feature>
<evidence type="ECO:0000313" key="4">
    <source>
        <dbReference type="Proteomes" id="UP000292423"/>
    </source>
</evidence>
<dbReference type="AlphaFoldDB" id="A0A4Q7ZCU7"/>
<evidence type="ECO:0000313" key="3">
    <source>
        <dbReference type="EMBL" id="RZU47843.1"/>
    </source>
</evidence>
<dbReference type="EMBL" id="SHKX01000010">
    <property type="protein sequence ID" value="RZU47843.1"/>
    <property type="molecule type" value="Genomic_DNA"/>
</dbReference>
<keyword evidence="1" id="KW-0175">Coiled coil</keyword>
<gene>
    <name evidence="3" type="ORF">EV700_0810</name>
</gene>
<keyword evidence="4" id="KW-1185">Reference proteome</keyword>
<evidence type="ECO:0000256" key="2">
    <source>
        <dbReference type="SAM" id="MobiDB-lite"/>
    </source>
</evidence>
<sequence length="143" mass="15162">MNKRRQAILAVVLAVPLIGGVLWLGASGEGGHWSLVRENPDFGRQMAQVATPSAPVSVDAAAPAAKPAEPAAAPAPVPLTPERRRFILGEFVKAAEKDIARVESDLTAARNDGAPADQIAGKEEQLRNMKQILQRTLERNAGV</sequence>
<accession>A0A4Q7ZCU7</accession>
<organism evidence="3 4">
    <name type="scientific">Fluviicoccus keumensis</name>
    <dbReference type="NCBI Taxonomy" id="1435465"/>
    <lineage>
        <taxon>Bacteria</taxon>
        <taxon>Pseudomonadati</taxon>
        <taxon>Pseudomonadota</taxon>
        <taxon>Gammaproteobacteria</taxon>
        <taxon>Moraxellales</taxon>
        <taxon>Moraxellaceae</taxon>
        <taxon>Fluviicoccus</taxon>
    </lineage>
</organism>
<dbReference type="Proteomes" id="UP000292423">
    <property type="component" value="Unassembled WGS sequence"/>
</dbReference>
<name>A0A4Q7ZCU7_9GAMM</name>